<dbReference type="EMBL" id="JAIVGD010000015">
    <property type="protein sequence ID" value="KAH0758046.1"/>
    <property type="molecule type" value="Genomic_DNA"/>
</dbReference>
<accession>A0ABQ7V3W1</accession>
<evidence type="ECO:0000313" key="3">
    <source>
        <dbReference type="Proteomes" id="UP000826656"/>
    </source>
</evidence>
<evidence type="ECO:0000313" key="2">
    <source>
        <dbReference type="EMBL" id="KAH0758046.1"/>
    </source>
</evidence>
<comment type="caution">
    <text evidence="2">The sequence shown here is derived from an EMBL/GenBank/DDBJ whole genome shotgun (WGS) entry which is preliminary data.</text>
</comment>
<dbReference type="InterPro" id="IPR052343">
    <property type="entry name" value="Retrotransposon-Effector_Assoc"/>
</dbReference>
<dbReference type="Proteomes" id="UP000826656">
    <property type="component" value="Unassembled WGS sequence"/>
</dbReference>
<sequence>MWSRQTYGDIFQQLIIREEIARIKEELFEEFPSTENREVMRRAKAEYTKYLHLEESYWQQKAGYDWLVDGDRYTRFFHSLVKGRRQRLKLLKIQNSKGDWLEDSTEIAEEAVQFFQKQFMQERDSTDHSLLAHVPALINEEENATLGAIPNSEEVKNAVFKLNGDSAGGPVCFLENFINHVGTLLVQTADIVRTELISYISKRGKPSNVVIKLDMAKAYDRVSCFFLMKILRKMGFSNKVVDLIWRLITNNYYSVIINGQPHGFFHSTRGVKQGDPLFPALFILSAEVLTRALNALFNNDQFIRYGMPKWSPNL</sequence>
<organism evidence="2 3">
    <name type="scientific">Solanum tuberosum</name>
    <name type="common">Potato</name>
    <dbReference type="NCBI Taxonomy" id="4113"/>
    <lineage>
        <taxon>Eukaryota</taxon>
        <taxon>Viridiplantae</taxon>
        <taxon>Streptophyta</taxon>
        <taxon>Embryophyta</taxon>
        <taxon>Tracheophyta</taxon>
        <taxon>Spermatophyta</taxon>
        <taxon>Magnoliopsida</taxon>
        <taxon>eudicotyledons</taxon>
        <taxon>Gunneridae</taxon>
        <taxon>Pentapetalae</taxon>
        <taxon>asterids</taxon>
        <taxon>lamiids</taxon>
        <taxon>Solanales</taxon>
        <taxon>Solanaceae</taxon>
        <taxon>Solanoideae</taxon>
        <taxon>Solaneae</taxon>
        <taxon>Solanum</taxon>
    </lineage>
</organism>
<dbReference type="Pfam" id="PF00078">
    <property type="entry name" value="RVT_1"/>
    <property type="match status" value="1"/>
</dbReference>
<evidence type="ECO:0000259" key="1">
    <source>
        <dbReference type="Pfam" id="PF00078"/>
    </source>
</evidence>
<protein>
    <recommendedName>
        <fullName evidence="1">Reverse transcriptase domain-containing protein</fullName>
    </recommendedName>
</protein>
<feature type="domain" description="Reverse transcriptase" evidence="1">
    <location>
        <begin position="201"/>
        <end position="305"/>
    </location>
</feature>
<keyword evidence="3" id="KW-1185">Reference proteome</keyword>
<reference evidence="2 3" key="1">
    <citation type="journal article" date="2021" name="bioRxiv">
        <title>Chromosome-scale and haplotype-resolved genome assembly of a tetraploid potato cultivar.</title>
        <authorList>
            <person name="Sun H."/>
            <person name="Jiao W.-B."/>
            <person name="Krause K."/>
            <person name="Campoy J.A."/>
            <person name="Goel M."/>
            <person name="Folz-Donahue K."/>
            <person name="Kukat C."/>
            <person name="Huettel B."/>
            <person name="Schneeberger K."/>
        </authorList>
    </citation>
    <scope>NUCLEOTIDE SEQUENCE [LARGE SCALE GENOMIC DNA]</scope>
    <source>
        <strain evidence="2">SolTubOtavaFocal</strain>
        <tissue evidence="2">Leaves</tissue>
    </source>
</reference>
<dbReference type="PANTHER" id="PTHR46890">
    <property type="entry name" value="NON-LTR RETROLELEMENT REVERSE TRANSCRIPTASE-LIKE PROTEIN-RELATED"/>
    <property type="match status" value="1"/>
</dbReference>
<name>A0ABQ7V3W1_SOLTU</name>
<gene>
    <name evidence="2" type="ORF">KY290_021539</name>
</gene>
<dbReference type="PANTHER" id="PTHR46890:SF34">
    <property type="entry name" value="REVERSE TRANSCRIPTASE DOMAIN-CONTAINING PROTEIN"/>
    <property type="match status" value="1"/>
</dbReference>
<dbReference type="InterPro" id="IPR000477">
    <property type="entry name" value="RT_dom"/>
</dbReference>
<proteinExistence type="predicted"/>